<proteinExistence type="predicted"/>
<name>A0A8H8A297_9FUNG</name>
<organism evidence="1 2">
    <name type="scientific">Olpidium bornovanus</name>
    <dbReference type="NCBI Taxonomy" id="278681"/>
    <lineage>
        <taxon>Eukaryota</taxon>
        <taxon>Fungi</taxon>
        <taxon>Fungi incertae sedis</taxon>
        <taxon>Olpidiomycota</taxon>
        <taxon>Olpidiomycotina</taxon>
        <taxon>Olpidiomycetes</taxon>
        <taxon>Olpidiales</taxon>
        <taxon>Olpidiaceae</taxon>
        <taxon>Olpidium</taxon>
    </lineage>
</organism>
<dbReference type="EMBL" id="JAEFCI010000196">
    <property type="protein sequence ID" value="KAG5463714.1"/>
    <property type="molecule type" value="Genomic_DNA"/>
</dbReference>
<comment type="caution">
    <text evidence="1">The sequence shown here is derived from an EMBL/GenBank/DDBJ whole genome shotgun (WGS) entry which is preliminary data.</text>
</comment>
<dbReference type="AlphaFoldDB" id="A0A8H8A297"/>
<accession>A0A8H8A297</accession>
<keyword evidence="2" id="KW-1185">Reference proteome</keyword>
<reference evidence="1 2" key="1">
    <citation type="journal article" name="Sci. Rep.">
        <title>Genome-scale phylogenetic analyses confirm Olpidium as the closest living zoosporic fungus to the non-flagellated, terrestrial fungi.</title>
        <authorList>
            <person name="Chang Y."/>
            <person name="Rochon D."/>
            <person name="Sekimoto S."/>
            <person name="Wang Y."/>
            <person name="Chovatia M."/>
            <person name="Sandor L."/>
            <person name="Salamov A."/>
            <person name="Grigoriev I.V."/>
            <person name="Stajich J.E."/>
            <person name="Spatafora J.W."/>
        </authorList>
    </citation>
    <scope>NUCLEOTIDE SEQUENCE [LARGE SCALE GENOMIC DNA]</scope>
    <source>
        <strain evidence="1">S191</strain>
    </source>
</reference>
<feature type="non-terminal residue" evidence="1">
    <location>
        <position position="1"/>
    </location>
</feature>
<evidence type="ECO:0000313" key="2">
    <source>
        <dbReference type="Proteomes" id="UP000673691"/>
    </source>
</evidence>
<protein>
    <submittedName>
        <fullName evidence="1">Uncharacterized protein</fullName>
    </submittedName>
</protein>
<evidence type="ECO:0000313" key="1">
    <source>
        <dbReference type="EMBL" id="KAG5463714.1"/>
    </source>
</evidence>
<sequence>REVLETTVARGVCCLVPLRLPAGEVPFFNVGKRESPRNGKIPVYEKKTLTGATAKATA</sequence>
<dbReference type="Proteomes" id="UP000673691">
    <property type="component" value="Unassembled WGS sequence"/>
</dbReference>
<gene>
    <name evidence="1" type="ORF">BJ554DRAFT_4444</name>
</gene>